<keyword evidence="1" id="KW-0596">Phosphopantetheine</keyword>
<dbReference type="GO" id="GO:0004312">
    <property type="term" value="F:fatty acid synthase activity"/>
    <property type="evidence" value="ECO:0007669"/>
    <property type="project" value="TreeGrafter"/>
</dbReference>
<dbReference type="InterPro" id="IPR049450">
    <property type="entry name" value="ACOT8-like_C"/>
</dbReference>
<proteinExistence type="predicted"/>
<dbReference type="PANTHER" id="PTHR43775">
    <property type="entry name" value="FATTY ACID SYNTHASE"/>
    <property type="match status" value="1"/>
</dbReference>
<evidence type="ECO:0000313" key="6">
    <source>
        <dbReference type="Proteomes" id="UP000275480"/>
    </source>
</evidence>
<dbReference type="SMART" id="SM00823">
    <property type="entry name" value="PKS_PP"/>
    <property type="match status" value="1"/>
</dbReference>
<dbReference type="PANTHER" id="PTHR43775:SF29">
    <property type="entry name" value="ASPERFURANONE POLYKETIDE SYNTHASE AFOG-RELATED"/>
    <property type="match status" value="1"/>
</dbReference>
<evidence type="ECO:0000313" key="5">
    <source>
        <dbReference type="EMBL" id="RMZ41867.1"/>
    </source>
</evidence>
<reference evidence="5 6" key="1">
    <citation type="submission" date="2018-07" db="EMBL/GenBank/DDBJ databases">
        <title>Identification of spontaneous genetic mutation associated with occurrence of a yellow conidial color mutant of Aspergillus flavus.</title>
        <authorList>
            <person name="Chang P.-K."/>
            <person name="Mack B.M."/>
            <person name="Scharfenstein L."/>
            <person name="Gilbert M.K."/>
        </authorList>
    </citation>
    <scope>NUCLEOTIDE SEQUENCE [LARGE SCALE GENOMIC DNA]</scope>
    <source>
        <strain evidence="5 6">CA14</strain>
    </source>
</reference>
<evidence type="ECO:0000259" key="4">
    <source>
        <dbReference type="PROSITE" id="PS50075"/>
    </source>
</evidence>
<dbReference type="SUPFAM" id="SSF51735">
    <property type="entry name" value="NAD(P)-binding Rossmann-fold domains"/>
    <property type="match status" value="1"/>
</dbReference>
<dbReference type="Pfam" id="PF20789">
    <property type="entry name" value="4HBT_3C"/>
    <property type="match status" value="1"/>
</dbReference>
<dbReference type="InterPro" id="IPR013968">
    <property type="entry name" value="PKS_KR"/>
</dbReference>
<dbReference type="InterPro" id="IPR029069">
    <property type="entry name" value="HotDog_dom_sf"/>
</dbReference>
<feature type="region of interest" description="Disordered" evidence="3">
    <location>
        <begin position="1"/>
        <end position="26"/>
    </location>
</feature>
<dbReference type="PROSITE" id="PS50075">
    <property type="entry name" value="CARRIER"/>
    <property type="match status" value="1"/>
</dbReference>
<dbReference type="InterPro" id="IPR020806">
    <property type="entry name" value="PKS_PP-bd"/>
</dbReference>
<dbReference type="Pfam" id="PF13622">
    <property type="entry name" value="4HBT_3"/>
    <property type="match status" value="1"/>
</dbReference>
<dbReference type="Gene3D" id="2.40.160.210">
    <property type="entry name" value="Acyl-CoA thioesterase, double hotdog domain"/>
    <property type="match status" value="1"/>
</dbReference>
<accession>A0AB74C8L7</accession>
<gene>
    <name evidence="5" type="ORF">CA14_011281</name>
</gene>
<dbReference type="InterPro" id="IPR050091">
    <property type="entry name" value="PKS_NRPS_Biosynth_Enz"/>
</dbReference>
<comment type="caution">
    <text evidence="5">The sequence shown here is derived from an EMBL/GenBank/DDBJ whole genome shotgun (WGS) entry which is preliminary data.</text>
</comment>
<dbReference type="Pfam" id="PF23297">
    <property type="entry name" value="ACP_SdgA_C"/>
    <property type="match status" value="1"/>
</dbReference>
<sequence>MATSPPTSLSQALDFQPSSGPSTTLQLPSDIGIGNVTIGGYIACVMAKYALHYARHHPKMQHQVDLRSAVVQFYRPVFPTKPMTMTLREVSIGKGWSTLRVESFQGDKLTTSGDLVLTNFSIEGVTLQTGWRPSPEPKPIDLTKLETDSHPDWISYHCAFYPDGFRRGHSYAKAFIPRTPRREDTFVEQWIEPGWDCHPQGSLVRKGTGTDTYARWTNEMIQFIVEMPLPVQENLFPPIDGKPSTGSIAATLEFAEQQQRAREEGREDWRALEEDGSKTLKARMVNVSLTLSTEIKQRLPSEGVRWLYLRNECKRILNGRMDMEVLLFDEKMDLIAIIVTVVNPRSGFISGSYNLRSSYSDGTLNLNLKWIDRLFSQTPYHDWKDAVNCKSRGSWNLHSVLPRGMDFFILLSSASGLAGIKGQANYDAGNTYEDALARYRVSQGEKATALDLGAMVDDGILAEDPSLLRRILAYGTLEPITRAKFYGILDYCCDPARESATPREAQIALGLGTGRGDGLDSIDYERQPMLQQLMLAGNRQQVGAGAGVVSGGAQHAISDREQIAASASLEEAAQIAAEAIIKKLAKPLITMQDGSSVERDRPLSVLGVDSLLGIELRNWIVKQFKVDLAVFDTQGAATLETLSLLVAQRCTKGRGVGS</sequence>
<dbReference type="Proteomes" id="UP000275480">
    <property type="component" value="Unassembled WGS sequence"/>
</dbReference>
<dbReference type="CDD" id="cd03440">
    <property type="entry name" value="hot_dog"/>
    <property type="match status" value="1"/>
</dbReference>
<dbReference type="InterPro" id="IPR036291">
    <property type="entry name" value="NAD(P)-bd_dom_sf"/>
</dbReference>
<dbReference type="SUPFAM" id="SSF54637">
    <property type="entry name" value="Thioesterase/thiol ester dehydrase-isomerase"/>
    <property type="match status" value="1"/>
</dbReference>
<feature type="domain" description="Carrier" evidence="4">
    <location>
        <begin position="575"/>
        <end position="650"/>
    </location>
</feature>
<dbReference type="AlphaFoldDB" id="A0AB74C8L7"/>
<dbReference type="GO" id="GO:0044550">
    <property type="term" value="P:secondary metabolite biosynthetic process"/>
    <property type="evidence" value="ECO:0007669"/>
    <property type="project" value="TreeGrafter"/>
</dbReference>
<evidence type="ECO:0000256" key="3">
    <source>
        <dbReference type="SAM" id="MobiDB-lite"/>
    </source>
</evidence>
<dbReference type="EMBL" id="QQZZ01000110">
    <property type="protein sequence ID" value="RMZ41867.1"/>
    <property type="molecule type" value="Genomic_DNA"/>
</dbReference>
<dbReference type="SUPFAM" id="SSF47336">
    <property type="entry name" value="ACP-like"/>
    <property type="match status" value="1"/>
</dbReference>
<name>A0AB74C8L7_ASPFL</name>
<dbReference type="GO" id="GO:0006633">
    <property type="term" value="P:fatty acid biosynthetic process"/>
    <property type="evidence" value="ECO:0007669"/>
    <property type="project" value="TreeGrafter"/>
</dbReference>
<evidence type="ECO:0000256" key="1">
    <source>
        <dbReference type="ARBA" id="ARBA00022450"/>
    </source>
</evidence>
<evidence type="ECO:0000256" key="2">
    <source>
        <dbReference type="ARBA" id="ARBA00022553"/>
    </source>
</evidence>
<dbReference type="GO" id="GO:0031177">
    <property type="term" value="F:phosphopantetheine binding"/>
    <property type="evidence" value="ECO:0007669"/>
    <property type="project" value="InterPro"/>
</dbReference>
<dbReference type="InterPro" id="IPR057326">
    <property type="entry name" value="KR_dom"/>
</dbReference>
<dbReference type="InterPro" id="IPR042171">
    <property type="entry name" value="Acyl-CoA_hotdog"/>
</dbReference>
<dbReference type="InterPro" id="IPR049449">
    <property type="entry name" value="TesB_ACOT8-like_N"/>
</dbReference>
<dbReference type="InterPro" id="IPR036736">
    <property type="entry name" value="ACP-like_sf"/>
</dbReference>
<dbReference type="InterPro" id="IPR009081">
    <property type="entry name" value="PP-bd_ACP"/>
</dbReference>
<dbReference type="Gene3D" id="1.10.1200.10">
    <property type="entry name" value="ACP-like"/>
    <property type="match status" value="1"/>
</dbReference>
<dbReference type="Pfam" id="PF08659">
    <property type="entry name" value="KR"/>
    <property type="match status" value="1"/>
</dbReference>
<dbReference type="Gene3D" id="3.40.50.720">
    <property type="entry name" value="NAD(P)-binding Rossmann-like Domain"/>
    <property type="match status" value="1"/>
</dbReference>
<protein>
    <submittedName>
        <fullName evidence="5">PKS-like enzyme</fullName>
    </submittedName>
</protein>
<organism evidence="5 6">
    <name type="scientific">Aspergillus flavus</name>
    <dbReference type="NCBI Taxonomy" id="5059"/>
    <lineage>
        <taxon>Eukaryota</taxon>
        <taxon>Fungi</taxon>
        <taxon>Dikarya</taxon>
        <taxon>Ascomycota</taxon>
        <taxon>Pezizomycotina</taxon>
        <taxon>Eurotiomycetes</taxon>
        <taxon>Eurotiomycetidae</taxon>
        <taxon>Eurotiales</taxon>
        <taxon>Aspergillaceae</taxon>
        <taxon>Aspergillus</taxon>
        <taxon>Aspergillus subgen. Circumdati</taxon>
    </lineage>
</organism>
<keyword evidence="2" id="KW-0597">Phosphoprotein</keyword>
<dbReference type="SMART" id="SM00822">
    <property type="entry name" value="PKS_KR"/>
    <property type="match status" value="1"/>
</dbReference>